<dbReference type="EMBL" id="KB201931">
    <property type="protein sequence ID" value="ESO93228.1"/>
    <property type="molecule type" value="Genomic_DNA"/>
</dbReference>
<dbReference type="Proteomes" id="UP000030746">
    <property type="component" value="Unassembled WGS sequence"/>
</dbReference>
<dbReference type="AlphaFoldDB" id="V3ZPA0"/>
<name>V3ZPA0_LOTGI</name>
<evidence type="ECO:0000313" key="1">
    <source>
        <dbReference type="EMBL" id="ESO93228.1"/>
    </source>
</evidence>
<keyword evidence="2" id="KW-1185">Reference proteome</keyword>
<dbReference type="HOGENOM" id="CLU_944245_0_0_1"/>
<dbReference type="OrthoDB" id="10291291at2759"/>
<evidence type="ECO:0000313" key="2">
    <source>
        <dbReference type="Proteomes" id="UP000030746"/>
    </source>
</evidence>
<organism evidence="1 2">
    <name type="scientific">Lottia gigantea</name>
    <name type="common">Giant owl limpet</name>
    <dbReference type="NCBI Taxonomy" id="225164"/>
    <lineage>
        <taxon>Eukaryota</taxon>
        <taxon>Metazoa</taxon>
        <taxon>Spiralia</taxon>
        <taxon>Lophotrochozoa</taxon>
        <taxon>Mollusca</taxon>
        <taxon>Gastropoda</taxon>
        <taxon>Patellogastropoda</taxon>
        <taxon>Lottioidea</taxon>
        <taxon>Lottiidae</taxon>
        <taxon>Lottia</taxon>
    </lineage>
</organism>
<dbReference type="RefSeq" id="XP_009055931.1">
    <property type="nucleotide sequence ID" value="XM_009057683.1"/>
</dbReference>
<dbReference type="GeneID" id="20238780"/>
<proteinExistence type="predicted"/>
<gene>
    <name evidence="1" type="ORF">LOTGIDRAFT_161780</name>
</gene>
<accession>V3ZPA0</accession>
<reference evidence="1 2" key="1">
    <citation type="journal article" date="2013" name="Nature">
        <title>Insights into bilaterian evolution from three spiralian genomes.</title>
        <authorList>
            <person name="Simakov O."/>
            <person name="Marletaz F."/>
            <person name="Cho S.J."/>
            <person name="Edsinger-Gonzales E."/>
            <person name="Havlak P."/>
            <person name="Hellsten U."/>
            <person name="Kuo D.H."/>
            <person name="Larsson T."/>
            <person name="Lv J."/>
            <person name="Arendt D."/>
            <person name="Savage R."/>
            <person name="Osoegawa K."/>
            <person name="de Jong P."/>
            <person name="Grimwood J."/>
            <person name="Chapman J.A."/>
            <person name="Shapiro H."/>
            <person name="Aerts A."/>
            <person name="Otillar R.P."/>
            <person name="Terry A.Y."/>
            <person name="Boore J.L."/>
            <person name="Grigoriev I.V."/>
            <person name="Lindberg D.R."/>
            <person name="Seaver E.C."/>
            <person name="Weisblat D.A."/>
            <person name="Putnam N.H."/>
            <person name="Rokhsar D.S."/>
        </authorList>
    </citation>
    <scope>NUCLEOTIDE SEQUENCE [LARGE SCALE GENOMIC DNA]</scope>
</reference>
<protein>
    <submittedName>
        <fullName evidence="1">Uncharacterized protein</fullName>
    </submittedName>
</protein>
<dbReference type="KEGG" id="lgi:LOTGIDRAFT_161780"/>
<sequence>MASNSKYRQQHVYRHDVHRKHVIPVPVVHVSPEIANAIRRRDGIGGVDYWNHDSGGHGYVYRPVRRVTVEEAFPRLSGNGIDKPSKSSKFNNKSIKNSEIKKSKSLDVESKEFHSDPGRNYHVYNAKIRYDLEKDVTTYNNLGSKSSKPDKKVSTKQNGHVIQQHIGNASDAIPNGTMSRLQPNGNVGLPSYRVISSGKDSISNQKQSTWSEMTHLTVNGSLNRFPETAFQKVGMNHTFRIPRPKATISRNNSLIRESINLTASKKRGVTFGQDKVYEYTPQEPLNHYPIHEELI</sequence>
<dbReference type="CTD" id="20238780"/>